<gene>
    <name evidence="3" type="ORF">B0I35DRAFT_420455</name>
</gene>
<keyword evidence="1" id="KW-0812">Transmembrane</keyword>
<keyword evidence="4" id="KW-1185">Reference proteome</keyword>
<feature type="chain" id="PRO_5035482528" evidence="2">
    <location>
        <begin position="21"/>
        <end position="197"/>
    </location>
</feature>
<feature type="signal peptide" evidence="2">
    <location>
        <begin position="1"/>
        <end position="20"/>
    </location>
</feature>
<evidence type="ECO:0000256" key="2">
    <source>
        <dbReference type="SAM" id="SignalP"/>
    </source>
</evidence>
<keyword evidence="1" id="KW-1133">Transmembrane helix</keyword>
<dbReference type="EMBL" id="JAGPNK010000001">
    <property type="protein sequence ID" value="KAH7329569.1"/>
    <property type="molecule type" value="Genomic_DNA"/>
</dbReference>
<evidence type="ECO:0000313" key="3">
    <source>
        <dbReference type="EMBL" id="KAH7329569.1"/>
    </source>
</evidence>
<sequence length="197" mass="22211">MESFTILFLFLFPSIPLSHRLPIDHRTHPSPHPFLLAPCVRIPSSLFPRLGTPRLQACRTRQWQEKSSAERPKICPEKPGGLALVGMCEILIVAFYMPRPFFFLSFLFFFFFLFSRSCSSSLISVSFVSLAIKKHVKLEYGYCYHQPAVNPHCLISCMETPVLSPSPPGPASSCISTLRRRRTLSIPGHSLVPFSAV</sequence>
<organism evidence="3 4">
    <name type="scientific">Stachybotrys elegans</name>
    <dbReference type="NCBI Taxonomy" id="80388"/>
    <lineage>
        <taxon>Eukaryota</taxon>
        <taxon>Fungi</taxon>
        <taxon>Dikarya</taxon>
        <taxon>Ascomycota</taxon>
        <taxon>Pezizomycotina</taxon>
        <taxon>Sordariomycetes</taxon>
        <taxon>Hypocreomycetidae</taxon>
        <taxon>Hypocreales</taxon>
        <taxon>Stachybotryaceae</taxon>
        <taxon>Stachybotrys</taxon>
    </lineage>
</organism>
<evidence type="ECO:0000313" key="4">
    <source>
        <dbReference type="Proteomes" id="UP000813444"/>
    </source>
</evidence>
<keyword evidence="1" id="KW-0472">Membrane</keyword>
<dbReference type="AlphaFoldDB" id="A0A8K0T347"/>
<comment type="caution">
    <text evidence="3">The sequence shown here is derived from an EMBL/GenBank/DDBJ whole genome shotgun (WGS) entry which is preliminary data.</text>
</comment>
<accession>A0A8K0T347</accession>
<feature type="transmembrane region" description="Helical" evidence="1">
    <location>
        <begin position="90"/>
        <end position="114"/>
    </location>
</feature>
<protein>
    <submittedName>
        <fullName evidence="3">Uncharacterized protein</fullName>
    </submittedName>
</protein>
<keyword evidence="2" id="KW-0732">Signal</keyword>
<dbReference type="Proteomes" id="UP000813444">
    <property type="component" value="Unassembled WGS sequence"/>
</dbReference>
<reference evidence="3" key="1">
    <citation type="journal article" date="2021" name="Nat. Commun.">
        <title>Genetic determinants of endophytism in the Arabidopsis root mycobiome.</title>
        <authorList>
            <person name="Mesny F."/>
            <person name="Miyauchi S."/>
            <person name="Thiergart T."/>
            <person name="Pickel B."/>
            <person name="Atanasova L."/>
            <person name="Karlsson M."/>
            <person name="Huettel B."/>
            <person name="Barry K.W."/>
            <person name="Haridas S."/>
            <person name="Chen C."/>
            <person name="Bauer D."/>
            <person name="Andreopoulos W."/>
            <person name="Pangilinan J."/>
            <person name="LaButti K."/>
            <person name="Riley R."/>
            <person name="Lipzen A."/>
            <person name="Clum A."/>
            <person name="Drula E."/>
            <person name="Henrissat B."/>
            <person name="Kohler A."/>
            <person name="Grigoriev I.V."/>
            <person name="Martin F.M."/>
            <person name="Hacquard S."/>
        </authorList>
    </citation>
    <scope>NUCLEOTIDE SEQUENCE</scope>
    <source>
        <strain evidence="3">MPI-CAGE-CH-0235</strain>
    </source>
</reference>
<evidence type="ECO:0000256" key="1">
    <source>
        <dbReference type="SAM" id="Phobius"/>
    </source>
</evidence>
<proteinExistence type="predicted"/>
<name>A0A8K0T347_9HYPO</name>